<dbReference type="EMBL" id="MCOG01000104">
    <property type="protein sequence ID" value="ORY47562.1"/>
    <property type="molecule type" value="Genomic_DNA"/>
</dbReference>
<keyword evidence="1" id="KW-0472">Membrane</keyword>
<keyword evidence="3" id="KW-1185">Reference proteome</keyword>
<dbReference type="Proteomes" id="UP000193920">
    <property type="component" value="Unassembled WGS sequence"/>
</dbReference>
<name>A0A1Y2CKM3_9FUNG</name>
<reference evidence="2 3" key="1">
    <citation type="submission" date="2016-08" db="EMBL/GenBank/DDBJ databases">
        <title>A Parts List for Fungal Cellulosomes Revealed by Comparative Genomics.</title>
        <authorList>
            <consortium name="DOE Joint Genome Institute"/>
            <person name="Haitjema C.H."/>
            <person name="Gilmore S.P."/>
            <person name="Henske J.K."/>
            <person name="Solomon K.V."/>
            <person name="De Groot R."/>
            <person name="Kuo A."/>
            <person name="Mondo S.J."/>
            <person name="Salamov A.A."/>
            <person name="Labutti K."/>
            <person name="Zhao Z."/>
            <person name="Chiniquy J."/>
            <person name="Barry K."/>
            <person name="Brewer H.M."/>
            <person name="Purvine S.O."/>
            <person name="Wright A.T."/>
            <person name="Boxma B."/>
            <person name="Van Alen T."/>
            <person name="Hackstein J.H."/>
            <person name="Baker S.E."/>
            <person name="Grigoriev I.V."/>
            <person name="O'Malley M.A."/>
        </authorList>
    </citation>
    <scope>NUCLEOTIDE SEQUENCE [LARGE SCALE GENOMIC DNA]</scope>
    <source>
        <strain evidence="2 3">G1</strain>
    </source>
</reference>
<keyword evidence="1" id="KW-0812">Transmembrane</keyword>
<comment type="caution">
    <text evidence="2">The sequence shown here is derived from an EMBL/GenBank/DDBJ whole genome shotgun (WGS) entry which is preliminary data.</text>
</comment>
<dbReference type="OrthoDB" id="10604930at2759"/>
<feature type="transmembrane region" description="Helical" evidence="1">
    <location>
        <begin position="6"/>
        <end position="24"/>
    </location>
</feature>
<evidence type="ECO:0000313" key="3">
    <source>
        <dbReference type="Proteomes" id="UP000193920"/>
    </source>
</evidence>
<evidence type="ECO:0000256" key="1">
    <source>
        <dbReference type="SAM" id="Phobius"/>
    </source>
</evidence>
<dbReference type="AlphaFoldDB" id="A0A1Y2CKM3"/>
<organism evidence="2 3">
    <name type="scientific">Neocallimastix californiae</name>
    <dbReference type="NCBI Taxonomy" id="1754190"/>
    <lineage>
        <taxon>Eukaryota</taxon>
        <taxon>Fungi</taxon>
        <taxon>Fungi incertae sedis</taxon>
        <taxon>Chytridiomycota</taxon>
        <taxon>Chytridiomycota incertae sedis</taxon>
        <taxon>Neocallimastigomycetes</taxon>
        <taxon>Neocallimastigales</taxon>
        <taxon>Neocallimastigaceae</taxon>
        <taxon>Neocallimastix</taxon>
    </lineage>
</organism>
<evidence type="ECO:0000313" key="2">
    <source>
        <dbReference type="EMBL" id="ORY47562.1"/>
    </source>
</evidence>
<keyword evidence="1" id="KW-1133">Transmembrane helix</keyword>
<gene>
    <name evidence="2" type="ORF">LY90DRAFT_509058</name>
</gene>
<accession>A0A1Y2CKM3</accession>
<protein>
    <submittedName>
        <fullName evidence="2">Uncharacterized protein</fullName>
    </submittedName>
</protein>
<proteinExistence type="predicted"/>
<sequence length="127" mass="14846">MNCIYPILYYILFIPLLGILKVTAKDIYIDNKNYYDLKNIINRNQENDVLKIFFVDDHYDMTIFPHSTDITITTNVIMSGKKNGTIFDYKNDGKGRLVFSFTNNNKNPILKFENIIFENYNPSGITN</sequence>